<organism evidence="8 9">
    <name type="scientific">Martelella lutilitoris</name>
    <dbReference type="NCBI Taxonomy" id="2583532"/>
    <lineage>
        <taxon>Bacteria</taxon>
        <taxon>Pseudomonadati</taxon>
        <taxon>Pseudomonadota</taxon>
        <taxon>Alphaproteobacteria</taxon>
        <taxon>Hyphomicrobiales</taxon>
        <taxon>Aurantimonadaceae</taxon>
        <taxon>Martelella</taxon>
    </lineage>
</organism>
<dbReference type="GO" id="GO:0046872">
    <property type="term" value="F:metal ion binding"/>
    <property type="evidence" value="ECO:0007669"/>
    <property type="project" value="UniProtKB-KW"/>
</dbReference>
<protein>
    <recommendedName>
        <fullName evidence="3">Chitooligosaccharide deacetylase</fullName>
    </recommendedName>
    <alternativeName>
        <fullName evidence="6">Nodulation protein B</fullName>
    </alternativeName>
</protein>
<dbReference type="AlphaFoldDB" id="A0A5C4JXB7"/>
<evidence type="ECO:0000256" key="2">
    <source>
        <dbReference type="ARBA" id="ARBA00010973"/>
    </source>
</evidence>
<evidence type="ECO:0000313" key="9">
    <source>
        <dbReference type="Proteomes" id="UP000307874"/>
    </source>
</evidence>
<reference evidence="8 9" key="2">
    <citation type="submission" date="2019-06" db="EMBL/GenBank/DDBJ databases">
        <title>Martelella lutilitoris sp. nov., isolated from a tidal mudflat.</title>
        <authorList>
            <person name="Kim Y.-J."/>
        </authorList>
    </citation>
    <scope>NUCLEOTIDE SEQUENCE [LARGE SCALE GENOMIC DNA]</scope>
    <source>
        <strain evidence="8 9">GH2-6</strain>
    </source>
</reference>
<evidence type="ECO:0000256" key="5">
    <source>
        <dbReference type="ARBA" id="ARBA00022801"/>
    </source>
</evidence>
<dbReference type="CDD" id="cd10917">
    <property type="entry name" value="CE4_NodB_like_6s_7s"/>
    <property type="match status" value="1"/>
</dbReference>
<dbReference type="GO" id="GO:0016020">
    <property type="term" value="C:membrane"/>
    <property type="evidence" value="ECO:0007669"/>
    <property type="project" value="TreeGrafter"/>
</dbReference>
<dbReference type="PANTHER" id="PTHR10587">
    <property type="entry name" value="GLYCOSYL TRANSFERASE-RELATED"/>
    <property type="match status" value="1"/>
</dbReference>
<dbReference type="SUPFAM" id="SSF88713">
    <property type="entry name" value="Glycoside hydrolase/deacetylase"/>
    <property type="match status" value="1"/>
</dbReference>
<dbReference type="PROSITE" id="PS51257">
    <property type="entry name" value="PROKAR_LIPOPROTEIN"/>
    <property type="match status" value="1"/>
</dbReference>
<feature type="domain" description="NodB homology" evidence="7">
    <location>
        <begin position="123"/>
        <end position="302"/>
    </location>
</feature>
<gene>
    <name evidence="8" type="ORF">FF124_04650</name>
</gene>
<keyword evidence="9" id="KW-1185">Reference proteome</keyword>
<dbReference type="PROSITE" id="PS51677">
    <property type="entry name" value="NODB"/>
    <property type="match status" value="1"/>
</dbReference>
<proteinExistence type="inferred from homology"/>
<keyword evidence="4" id="KW-0479">Metal-binding</keyword>
<accession>A0A5C4JXB7</accession>
<dbReference type="PANTHER" id="PTHR10587:SF133">
    <property type="entry name" value="CHITIN DEACETYLASE 1-RELATED"/>
    <property type="match status" value="1"/>
</dbReference>
<dbReference type="Proteomes" id="UP000307874">
    <property type="component" value="Unassembled WGS sequence"/>
</dbReference>
<dbReference type="Pfam" id="PF01522">
    <property type="entry name" value="Polysacc_deac_1"/>
    <property type="match status" value="1"/>
</dbReference>
<keyword evidence="5" id="KW-0378">Hydrolase</keyword>
<dbReference type="InterPro" id="IPR002509">
    <property type="entry name" value="NODB_dom"/>
</dbReference>
<evidence type="ECO:0000256" key="1">
    <source>
        <dbReference type="ARBA" id="ARBA00003236"/>
    </source>
</evidence>
<dbReference type="EMBL" id="VCLB01000002">
    <property type="protein sequence ID" value="TNB49279.1"/>
    <property type="molecule type" value="Genomic_DNA"/>
</dbReference>
<dbReference type="InterPro" id="IPR011330">
    <property type="entry name" value="Glyco_hydro/deAcase_b/a-brl"/>
</dbReference>
<evidence type="ECO:0000256" key="3">
    <source>
        <dbReference type="ARBA" id="ARBA00020071"/>
    </source>
</evidence>
<dbReference type="OrthoDB" id="276604at2"/>
<name>A0A5C4JXB7_9HYPH</name>
<comment type="function">
    <text evidence="1">Is involved in generating a small heat-stable compound (Nod), an acylated oligomer of N-acetylglucosamine, that stimulates mitosis in various plant protoplasts.</text>
</comment>
<evidence type="ECO:0000256" key="4">
    <source>
        <dbReference type="ARBA" id="ARBA00022723"/>
    </source>
</evidence>
<dbReference type="RefSeq" id="WP_138747309.1">
    <property type="nucleotide sequence ID" value="NZ_VCLB01000002.1"/>
</dbReference>
<dbReference type="GO" id="GO:0005975">
    <property type="term" value="P:carbohydrate metabolic process"/>
    <property type="evidence" value="ECO:0007669"/>
    <property type="project" value="InterPro"/>
</dbReference>
<evidence type="ECO:0000259" key="7">
    <source>
        <dbReference type="PROSITE" id="PS51677"/>
    </source>
</evidence>
<comment type="caution">
    <text evidence="8">The sequence shown here is derived from an EMBL/GenBank/DDBJ whole genome shotgun (WGS) entry which is preliminary data.</text>
</comment>
<comment type="similarity">
    <text evidence="2">Belongs to the polysaccharide deacetylase family.</text>
</comment>
<reference evidence="8 9" key="1">
    <citation type="submission" date="2019-05" db="EMBL/GenBank/DDBJ databases">
        <authorList>
            <person name="Lee S.D."/>
        </authorList>
    </citation>
    <scope>NUCLEOTIDE SEQUENCE [LARGE SCALE GENOMIC DNA]</scope>
    <source>
        <strain evidence="8 9">GH2-6</strain>
    </source>
</reference>
<dbReference type="GO" id="GO:0016810">
    <property type="term" value="F:hydrolase activity, acting on carbon-nitrogen (but not peptide) bonds"/>
    <property type="evidence" value="ECO:0007669"/>
    <property type="project" value="InterPro"/>
</dbReference>
<evidence type="ECO:0000256" key="6">
    <source>
        <dbReference type="ARBA" id="ARBA00032976"/>
    </source>
</evidence>
<sequence>MHRLLNGLFGLGVLALASCASTGQRDTTTLQTALVATERPAERASGSPKAIEVMMTGSIEKATAAEEAPLKISSIHSRIVEGADAVGPIRPIRLVANSPVRDYPLAGRTLYLDETRDITLAPKEVVLTFDDGPVPSKTPAVLQALADHGVKGLFFMVGEMAHYHPEIAELVVESDQTIGTHTYSHPHLPGLSYAGAVANIDRGIAAVEKATGVKPRFFRFPYLAETTALDRALQERGMIPVGIDIDSRDYEQASTDVLVNRIMTGLARRGGGIVLMHDLQGRTARAIGPLLNRLETEGYKVVTVKYGKPADEEPETLMARLSRARE</sequence>
<dbReference type="Gene3D" id="3.20.20.370">
    <property type="entry name" value="Glycoside hydrolase/deacetylase"/>
    <property type="match status" value="1"/>
</dbReference>
<dbReference type="InterPro" id="IPR050248">
    <property type="entry name" value="Polysacc_deacetylase_ArnD"/>
</dbReference>
<evidence type="ECO:0000313" key="8">
    <source>
        <dbReference type="EMBL" id="TNB49279.1"/>
    </source>
</evidence>